<name>A0A0C3S8L1_PHLG1</name>
<dbReference type="EMBL" id="KN840496">
    <property type="protein sequence ID" value="KIP07502.1"/>
    <property type="molecule type" value="Genomic_DNA"/>
</dbReference>
<dbReference type="OrthoDB" id="3337916at2759"/>
<gene>
    <name evidence="3" type="ORF">PHLGIDRAFT_105609</name>
</gene>
<keyword evidence="4" id="KW-1185">Reference proteome</keyword>
<keyword evidence="3" id="KW-0456">Lyase</keyword>
<keyword evidence="1" id="KW-0732">Signal</keyword>
<dbReference type="AlphaFoldDB" id="A0A0C3S8L1"/>
<proteinExistence type="predicted"/>
<feature type="domain" description="Polysaccharide lyase 14" evidence="2">
    <location>
        <begin position="77"/>
        <end position="293"/>
    </location>
</feature>
<organism evidence="3 4">
    <name type="scientific">Phlebiopsis gigantea (strain 11061_1 CR5-6)</name>
    <name type="common">White-rot fungus</name>
    <name type="synonym">Peniophora gigantea</name>
    <dbReference type="NCBI Taxonomy" id="745531"/>
    <lineage>
        <taxon>Eukaryota</taxon>
        <taxon>Fungi</taxon>
        <taxon>Dikarya</taxon>
        <taxon>Basidiomycota</taxon>
        <taxon>Agaricomycotina</taxon>
        <taxon>Agaricomycetes</taxon>
        <taxon>Polyporales</taxon>
        <taxon>Phanerochaetaceae</taxon>
        <taxon>Phlebiopsis</taxon>
    </lineage>
</organism>
<dbReference type="Proteomes" id="UP000053257">
    <property type="component" value="Unassembled WGS sequence"/>
</dbReference>
<dbReference type="STRING" id="745531.A0A0C3S8L1"/>
<dbReference type="PANTHER" id="PTHR40124">
    <property type="match status" value="1"/>
</dbReference>
<dbReference type="InterPro" id="IPR048958">
    <property type="entry name" value="Polysacc_lyase_14"/>
</dbReference>
<dbReference type="Pfam" id="PF21294">
    <property type="entry name" value="Polysacc_lyase_14"/>
    <property type="match status" value="1"/>
</dbReference>
<evidence type="ECO:0000259" key="2">
    <source>
        <dbReference type="Pfam" id="PF21294"/>
    </source>
</evidence>
<dbReference type="HOGENOM" id="CLU_049744_0_1_1"/>
<dbReference type="GO" id="GO:0016829">
    <property type="term" value="F:lyase activity"/>
    <property type="evidence" value="ECO:0007669"/>
    <property type="project" value="UniProtKB-KW"/>
</dbReference>
<protein>
    <submittedName>
        <fullName evidence="3">Polysaccharide lyase family 14 protein</fullName>
    </submittedName>
</protein>
<evidence type="ECO:0000313" key="4">
    <source>
        <dbReference type="Proteomes" id="UP000053257"/>
    </source>
</evidence>
<feature type="chain" id="PRO_5013039949" evidence="1">
    <location>
        <begin position="16"/>
        <end position="301"/>
    </location>
</feature>
<reference evidence="3 4" key="1">
    <citation type="journal article" date="2014" name="PLoS Genet.">
        <title>Analysis of the Phlebiopsis gigantea genome, transcriptome and secretome provides insight into its pioneer colonization strategies of wood.</title>
        <authorList>
            <person name="Hori C."/>
            <person name="Ishida T."/>
            <person name="Igarashi K."/>
            <person name="Samejima M."/>
            <person name="Suzuki H."/>
            <person name="Master E."/>
            <person name="Ferreira P."/>
            <person name="Ruiz-Duenas F.J."/>
            <person name="Held B."/>
            <person name="Canessa P."/>
            <person name="Larrondo L.F."/>
            <person name="Schmoll M."/>
            <person name="Druzhinina I.S."/>
            <person name="Kubicek C.P."/>
            <person name="Gaskell J.A."/>
            <person name="Kersten P."/>
            <person name="St John F."/>
            <person name="Glasner J."/>
            <person name="Sabat G."/>
            <person name="Splinter BonDurant S."/>
            <person name="Syed K."/>
            <person name="Yadav J."/>
            <person name="Mgbeahuruike A.C."/>
            <person name="Kovalchuk A."/>
            <person name="Asiegbu F.O."/>
            <person name="Lackner G."/>
            <person name="Hoffmeister D."/>
            <person name="Rencoret J."/>
            <person name="Gutierrez A."/>
            <person name="Sun H."/>
            <person name="Lindquist E."/>
            <person name="Barry K."/>
            <person name="Riley R."/>
            <person name="Grigoriev I.V."/>
            <person name="Henrissat B."/>
            <person name="Kues U."/>
            <person name="Berka R.M."/>
            <person name="Martinez A.T."/>
            <person name="Covert S.F."/>
            <person name="Blanchette R.A."/>
            <person name="Cullen D."/>
        </authorList>
    </citation>
    <scope>NUCLEOTIDE SEQUENCE [LARGE SCALE GENOMIC DNA]</scope>
    <source>
        <strain evidence="3 4">11061_1 CR5-6</strain>
    </source>
</reference>
<dbReference type="Gene3D" id="2.60.120.200">
    <property type="match status" value="1"/>
</dbReference>
<evidence type="ECO:0000313" key="3">
    <source>
        <dbReference type="EMBL" id="KIP07502.1"/>
    </source>
</evidence>
<feature type="signal peptide" evidence="1">
    <location>
        <begin position="1"/>
        <end position="15"/>
    </location>
</feature>
<accession>A0A0C3S8L1</accession>
<dbReference type="PANTHER" id="PTHR40124:SF1">
    <property type="entry name" value="DISAGGREGATASE RELATED REPEAT PROTEIN"/>
    <property type="match status" value="1"/>
</dbReference>
<sequence>MASLLLLAAALAVQARPASDLATRATLSSNLFPISPQLSYWSTSTSIPGALPLADSTFQPHNQITALAHPYVAAPDGELSMQAFFPAGSYNFQNSPQGGFSFYASGPSSVDLTTAKEATFGFTTYFPAGFDFVKGGKIPGLYGGNSDSEAVSCSGGRRDDGCFSARMMWRTAGAGELYTYLPPDFAANDVVCDVPPFSTCNDVYGASVGRGSFDWATGGRTTVAQRVRLNDVGQTNGELQLFVGGASVINVGGLELRNTSDGRIRGIQFQTFFGGSDSTWASPTDQYLWFSDFSVAITETL</sequence>
<evidence type="ECO:0000256" key="1">
    <source>
        <dbReference type="SAM" id="SignalP"/>
    </source>
</evidence>